<name>A0A8C0RPR0_CANLF</name>
<accession>A0A8C0RPR0</accession>
<reference evidence="2" key="1">
    <citation type="submission" date="2018-10" db="EMBL/GenBank/DDBJ databases">
        <title>De novo assembly of a Great Dane genome.</title>
        <authorList>
            <person name="Kidd J.M."/>
            <person name="Pendleton A.L."/>
            <person name="Shen F."/>
            <person name="Emery S."/>
        </authorList>
    </citation>
    <scope>NUCLEOTIDE SEQUENCE [LARGE SCALE GENOMIC DNA]</scope>
    <source>
        <strain evidence="2">Great Dane</strain>
    </source>
</reference>
<reference evidence="1" key="2">
    <citation type="submission" date="2019-03" db="EMBL/GenBank/DDBJ databases">
        <authorList>
            <person name="Warren W.C."/>
            <person name="Johnson G.S."/>
        </authorList>
    </citation>
    <scope>NUCLEOTIDE SEQUENCE [LARGE SCALE GENOMIC DNA]</scope>
    <source>
        <strain evidence="1">Basenji</strain>
    </source>
</reference>
<dbReference type="AlphaFoldDB" id="A0A8C0RPR0"/>
<sequence length="58" mass="6816">MLQEPGHAIPQSSHEITLNSASRFHLHSFQRSSLTFSPKKKQNQLHLKPWIFFLRGFK</sequence>
<protein>
    <submittedName>
        <fullName evidence="1">Uncharacterized protein</fullName>
    </submittedName>
</protein>
<proteinExistence type="predicted"/>
<reference evidence="1" key="3">
    <citation type="submission" date="2025-05" db="UniProtKB">
        <authorList>
            <consortium name="Ensembl"/>
        </authorList>
    </citation>
    <scope>IDENTIFICATION</scope>
</reference>
<dbReference type="Ensembl" id="ENSCAFT00030037906.1">
    <property type="protein sequence ID" value="ENSCAFP00030033071.1"/>
    <property type="gene ID" value="ENSCAFG00030020663.1"/>
</dbReference>
<organism evidence="1 3">
    <name type="scientific">Canis lupus familiaris</name>
    <name type="common">Dog</name>
    <name type="synonym">Canis familiaris</name>
    <dbReference type="NCBI Taxonomy" id="9615"/>
    <lineage>
        <taxon>Eukaryota</taxon>
        <taxon>Metazoa</taxon>
        <taxon>Chordata</taxon>
        <taxon>Craniata</taxon>
        <taxon>Vertebrata</taxon>
        <taxon>Euteleostomi</taxon>
        <taxon>Mammalia</taxon>
        <taxon>Eutheria</taxon>
        <taxon>Laurasiatheria</taxon>
        <taxon>Carnivora</taxon>
        <taxon>Caniformia</taxon>
        <taxon>Canidae</taxon>
        <taxon>Canis</taxon>
    </lineage>
</organism>
<dbReference type="Ensembl" id="ENSCAFT00040030986.1">
    <property type="protein sequence ID" value="ENSCAFP00040026935.1"/>
    <property type="gene ID" value="ENSCAFG00040016793.1"/>
</dbReference>
<dbReference type="Proteomes" id="UP000694429">
    <property type="component" value="Chromosome 25"/>
</dbReference>
<evidence type="ECO:0000313" key="2">
    <source>
        <dbReference type="Ensembl" id="ENSCAFP00040026935.1"/>
    </source>
</evidence>
<evidence type="ECO:0000313" key="3">
    <source>
        <dbReference type="Proteomes" id="UP000694429"/>
    </source>
</evidence>
<evidence type="ECO:0000313" key="1">
    <source>
        <dbReference type="Ensembl" id="ENSCAFP00030033071.1"/>
    </source>
</evidence>
<dbReference type="Proteomes" id="UP000694542">
    <property type="component" value="Chromosome 25"/>
</dbReference>